<dbReference type="PANTHER" id="PTHR12677">
    <property type="entry name" value="GOLGI APPARATUS MEMBRANE PROTEIN TVP38-RELATED"/>
    <property type="match status" value="1"/>
</dbReference>
<evidence type="ECO:0000256" key="1">
    <source>
        <dbReference type="ARBA" id="ARBA00004651"/>
    </source>
</evidence>
<sequence length="168" mass="17955">MGFVTVRANGIFPGIPLGCLEVAVAAIFAGTIVYAVGRNACRSQVSRLSRRSKIVYVEELLMKHKGLQIVALLRMTSFLPFGASSYVLSATSVRFRDYFLGTLLGLAPFIVVEVSAGASLSSLSYATAAAPSLNAPPAEEHVSKITVFPVWILFLSDHVCIVVHQPAS</sequence>
<evidence type="ECO:0000256" key="3">
    <source>
        <dbReference type="ARBA" id="ARBA00022692"/>
    </source>
</evidence>
<feature type="non-terminal residue" evidence="8">
    <location>
        <position position="168"/>
    </location>
</feature>
<dbReference type="GO" id="GO:0005886">
    <property type="term" value="C:plasma membrane"/>
    <property type="evidence" value="ECO:0007669"/>
    <property type="project" value="UniProtKB-SubCell"/>
</dbReference>
<keyword evidence="3 6" id="KW-0812">Transmembrane</keyword>
<evidence type="ECO:0000259" key="7">
    <source>
        <dbReference type="Pfam" id="PF09335"/>
    </source>
</evidence>
<gene>
    <name evidence="8" type="ORF">BVRB_024960</name>
</gene>
<protein>
    <recommendedName>
        <fullName evidence="7">VTT domain-containing protein</fullName>
    </recommendedName>
</protein>
<evidence type="ECO:0000256" key="6">
    <source>
        <dbReference type="SAM" id="Phobius"/>
    </source>
</evidence>
<evidence type="ECO:0000256" key="2">
    <source>
        <dbReference type="ARBA" id="ARBA00022475"/>
    </source>
</evidence>
<proteinExistence type="predicted"/>
<dbReference type="InterPro" id="IPR032816">
    <property type="entry name" value="VTT_dom"/>
</dbReference>
<feature type="domain" description="VTT" evidence="7">
    <location>
        <begin position="5"/>
        <end position="118"/>
    </location>
</feature>
<evidence type="ECO:0000313" key="9">
    <source>
        <dbReference type="Proteomes" id="UP000035740"/>
    </source>
</evidence>
<evidence type="ECO:0000313" key="8">
    <source>
        <dbReference type="EMBL" id="KMS94084.1"/>
    </source>
</evidence>
<dbReference type="Gramene" id="KMS94084">
    <property type="protein sequence ID" value="KMS94084"/>
    <property type="gene ID" value="BVRB_024960"/>
</dbReference>
<organism evidence="8 9">
    <name type="scientific">Beta vulgaris subsp. vulgaris</name>
    <name type="common">Beet</name>
    <dbReference type="NCBI Taxonomy" id="3555"/>
    <lineage>
        <taxon>Eukaryota</taxon>
        <taxon>Viridiplantae</taxon>
        <taxon>Streptophyta</taxon>
        <taxon>Embryophyta</taxon>
        <taxon>Tracheophyta</taxon>
        <taxon>Spermatophyta</taxon>
        <taxon>Magnoliopsida</taxon>
        <taxon>eudicotyledons</taxon>
        <taxon>Gunneridae</taxon>
        <taxon>Pentapetalae</taxon>
        <taxon>Caryophyllales</taxon>
        <taxon>Chenopodiaceae</taxon>
        <taxon>Betoideae</taxon>
        <taxon>Beta</taxon>
    </lineage>
</organism>
<dbReference type="Pfam" id="PF09335">
    <property type="entry name" value="VTT_dom"/>
    <property type="match status" value="1"/>
</dbReference>
<dbReference type="AlphaFoldDB" id="A0A0J8AZ91"/>
<dbReference type="OMA" id="EYTMASW"/>
<reference evidence="8 9" key="1">
    <citation type="journal article" date="2014" name="Nature">
        <title>The genome of the recently domesticated crop plant sugar beet (Beta vulgaris).</title>
        <authorList>
            <person name="Dohm J.C."/>
            <person name="Minoche A.E."/>
            <person name="Holtgrawe D."/>
            <person name="Capella-Gutierrez S."/>
            <person name="Zakrzewski F."/>
            <person name="Tafer H."/>
            <person name="Rupp O."/>
            <person name="Sorensen T.R."/>
            <person name="Stracke R."/>
            <person name="Reinhardt R."/>
            <person name="Goesmann A."/>
            <person name="Kraft T."/>
            <person name="Schulz B."/>
            <person name="Stadler P.F."/>
            <person name="Schmidt T."/>
            <person name="Gabaldon T."/>
            <person name="Lehrach H."/>
            <person name="Weisshaar B."/>
            <person name="Himmelbauer H."/>
        </authorList>
    </citation>
    <scope>NUCLEOTIDE SEQUENCE [LARGE SCALE GENOMIC DNA]</scope>
    <source>
        <tissue evidence="8">Taproot</tissue>
    </source>
</reference>
<feature type="transmembrane region" description="Helical" evidence="6">
    <location>
        <begin position="15"/>
        <end position="37"/>
    </location>
</feature>
<feature type="transmembrane region" description="Helical" evidence="6">
    <location>
        <begin position="98"/>
        <end position="116"/>
    </location>
</feature>
<dbReference type="InterPro" id="IPR015414">
    <property type="entry name" value="TMEM64"/>
</dbReference>
<dbReference type="eggNOG" id="KOG3140">
    <property type="taxonomic scope" value="Eukaryota"/>
</dbReference>
<keyword evidence="5 6" id="KW-0472">Membrane</keyword>
<dbReference type="Proteomes" id="UP000035740">
    <property type="component" value="Unassembled WGS sequence"/>
</dbReference>
<name>A0A0J8AZ91_BETVV</name>
<accession>A0A0J8AZ91</accession>
<keyword evidence="4 6" id="KW-1133">Transmembrane helix</keyword>
<keyword evidence="9" id="KW-1185">Reference proteome</keyword>
<dbReference type="EMBL" id="KQ096333">
    <property type="protein sequence ID" value="KMS94084.1"/>
    <property type="molecule type" value="Genomic_DNA"/>
</dbReference>
<evidence type="ECO:0000256" key="5">
    <source>
        <dbReference type="ARBA" id="ARBA00023136"/>
    </source>
</evidence>
<evidence type="ECO:0000256" key="4">
    <source>
        <dbReference type="ARBA" id="ARBA00022989"/>
    </source>
</evidence>
<comment type="subcellular location">
    <subcellularLocation>
        <location evidence="1">Cell membrane</location>
        <topology evidence="1">Multi-pass membrane protein</topology>
    </subcellularLocation>
</comment>
<feature type="transmembrane region" description="Helical" evidence="6">
    <location>
        <begin position="71"/>
        <end position="92"/>
    </location>
</feature>
<keyword evidence="2" id="KW-1003">Cell membrane</keyword>
<dbReference type="OrthoDB" id="166803at2759"/>
<dbReference type="PANTHER" id="PTHR12677:SF59">
    <property type="entry name" value="GOLGI APPARATUS MEMBRANE PROTEIN TVP38-RELATED"/>
    <property type="match status" value="1"/>
</dbReference>